<evidence type="ECO:0000313" key="1">
    <source>
        <dbReference type="EMBL" id="KAE9965251.1"/>
    </source>
</evidence>
<evidence type="ECO:0000313" key="2">
    <source>
        <dbReference type="EMBL" id="KAE9983122.1"/>
    </source>
</evidence>
<dbReference type="EMBL" id="WNWR01000324">
    <property type="protein sequence ID" value="KAE9983122.1"/>
    <property type="molecule type" value="Genomic_DNA"/>
</dbReference>
<name>A0A8H3U7C6_VENIN</name>
<organism evidence="1 3">
    <name type="scientific">Venturia inaequalis</name>
    <name type="common">Apple scab fungus</name>
    <dbReference type="NCBI Taxonomy" id="5025"/>
    <lineage>
        <taxon>Eukaryota</taxon>
        <taxon>Fungi</taxon>
        <taxon>Dikarya</taxon>
        <taxon>Ascomycota</taxon>
        <taxon>Pezizomycotina</taxon>
        <taxon>Dothideomycetes</taxon>
        <taxon>Pleosporomycetidae</taxon>
        <taxon>Venturiales</taxon>
        <taxon>Venturiaceae</taxon>
        <taxon>Venturia</taxon>
    </lineage>
</organism>
<proteinExistence type="predicted"/>
<keyword evidence="4" id="KW-1185">Reference proteome</keyword>
<reference evidence="1 3" key="1">
    <citation type="submission" date="2018-12" db="EMBL/GenBank/DDBJ databases">
        <title>Venturia inaequalis Genome Resource.</title>
        <authorList>
            <person name="Lichtner F.J."/>
        </authorList>
    </citation>
    <scope>NUCLEOTIDE SEQUENCE [LARGE SCALE GENOMIC DNA]</scope>
    <source>
        <strain evidence="1 3">120213</strain>
        <strain evidence="2 4">DMI_063113</strain>
    </source>
</reference>
<sequence>MEEQGRMFSLIPTIGKYLRFYVPPREAHSLAQGIVDFIRENRTKSGSDFATSTASFLQDYRSYTTESGKNFHWVGDMDGIKSQFVDMFTCGVVAFASFVRGLEREDGDVVVDVDAFMLAFEAVRSGCGTCDEAGTCGHAR</sequence>
<evidence type="ECO:0000313" key="3">
    <source>
        <dbReference type="Proteomes" id="UP000447873"/>
    </source>
</evidence>
<protein>
    <submittedName>
        <fullName evidence="1">Uncharacterized protein</fullName>
    </submittedName>
</protein>
<dbReference type="EMBL" id="WNWS01000610">
    <property type="protein sequence ID" value="KAE9965251.1"/>
    <property type="molecule type" value="Genomic_DNA"/>
</dbReference>
<gene>
    <name evidence="2" type="ORF">EG327_005619</name>
    <name evidence="1" type="ORF">EG328_009877</name>
</gene>
<dbReference type="AlphaFoldDB" id="A0A8H3U7C6"/>
<dbReference type="Proteomes" id="UP000447873">
    <property type="component" value="Unassembled WGS sequence"/>
</dbReference>
<accession>A0A8H3U7C6</accession>
<dbReference type="Proteomes" id="UP000490939">
    <property type="component" value="Unassembled WGS sequence"/>
</dbReference>
<evidence type="ECO:0000313" key="4">
    <source>
        <dbReference type="Proteomes" id="UP000490939"/>
    </source>
</evidence>
<comment type="caution">
    <text evidence="1">The sequence shown here is derived from an EMBL/GenBank/DDBJ whole genome shotgun (WGS) entry which is preliminary data.</text>
</comment>